<gene>
    <name evidence="2" type="ORF">METZ01_LOCUS420131</name>
</gene>
<feature type="non-terminal residue" evidence="2">
    <location>
        <position position="98"/>
    </location>
</feature>
<dbReference type="EMBL" id="UINC01165723">
    <property type="protein sequence ID" value="SVD67277.1"/>
    <property type="molecule type" value="Genomic_DNA"/>
</dbReference>
<dbReference type="AlphaFoldDB" id="A0A382X7W5"/>
<sequence length="98" mass="10693">MKPPSAEFPLNEIGRLPEPVDNVAIATRRLEAGTRITTDDRSFSVSHAIMEGHRFAVRPITAGEAVLSWGLPFGTAIRDMAAGDYVCNQEILEALTVR</sequence>
<dbReference type="SMART" id="SM00858">
    <property type="entry name" value="SAF"/>
    <property type="match status" value="1"/>
</dbReference>
<dbReference type="Gene3D" id="2.30.130.110">
    <property type="match status" value="1"/>
</dbReference>
<evidence type="ECO:0000259" key="1">
    <source>
        <dbReference type="SMART" id="SM00858"/>
    </source>
</evidence>
<dbReference type="PANTHER" id="PTHR30536">
    <property type="entry name" value="ALTRONATE/GALACTARATE DEHYDRATASE"/>
    <property type="match status" value="1"/>
</dbReference>
<organism evidence="2">
    <name type="scientific">marine metagenome</name>
    <dbReference type="NCBI Taxonomy" id="408172"/>
    <lineage>
        <taxon>unclassified sequences</taxon>
        <taxon>metagenomes</taxon>
        <taxon>ecological metagenomes</taxon>
    </lineage>
</organism>
<protein>
    <recommendedName>
        <fullName evidence="1">SAF domain-containing protein</fullName>
    </recommendedName>
</protein>
<dbReference type="Pfam" id="PF08666">
    <property type="entry name" value="SAF"/>
    <property type="match status" value="1"/>
</dbReference>
<feature type="domain" description="SAF" evidence="1">
    <location>
        <begin position="21"/>
        <end position="92"/>
    </location>
</feature>
<proteinExistence type="predicted"/>
<dbReference type="PANTHER" id="PTHR30536:SF5">
    <property type="entry name" value="ALTRONATE DEHYDRATASE"/>
    <property type="match status" value="1"/>
</dbReference>
<evidence type="ECO:0000313" key="2">
    <source>
        <dbReference type="EMBL" id="SVD67277.1"/>
    </source>
</evidence>
<accession>A0A382X7W5</accession>
<dbReference type="GO" id="GO:0019698">
    <property type="term" value="P:D-galacturonate catabolic process"/>
    <property type="evidence" value="ECO:0007669"/>
    <property type="project" value="TreeGrafter"/>
</dbReference>
<dbReference type="InterPro" id="IPR013974">
    <property type="entry name" value="SAF"/>
</dbReference>
<reference evidence="2" key="1">
    <citation type="submission" date="2018-05" db="EMBL/GenBank/DDBJ databases">
        <authorList>
            <person name="Lanie J.A."/>
            <person name="Ng W.-L."/>
            <person name="Kazmierczak K.M."/>
            <person name="Andrzejewski T.M."/>
            <person name="Davidsen T.M."/>
            <person name="Wayne K.J."/>
            <person name="Tettelin H."/>
            <person name="Glass J.I."/>
            <person name="Rusch D."/>
            <person name="Podicherti R."/>
            <person name="Tsui H.-C.T."/>
            <person name="Winkler M.E."/>
        </authorList>
    </citation>
    <scope>NUCLEOTIDE SEQUENCE</scope>
</reference>
<name>A0A382X7W5_9ZZZZ</name>
<dbReference type="InterPro" id="IPR052172">
    <property type="entry name" value="UxaA_altronate/galactarate_dh"/>
</dbReference>